<dbReference type="CDD" id="cd00156">
    <property type="entry name" value="REC"/>
    <property type="match status" value="1"/>
</dbReference>
<dbReference type="InterPro" id="IPR050595">
    <property type="entry name" value="Bact_response_regulator"/>
</dbReference>
<evidence type="ECO:0000313" key="4">
    <source>
        <dbReference type="EMBL" id="GLH73724.1"/>
    </source>
</evidence>
<dbReference type="Gene3D" id="3.40.50.2300">
    <property type="match status" value="1"/>
</dbReference>
<feature type="domain" description="Response regulatory" evidence="3">
    <location>
        <begin position="20"/>
        <end position="135"/>
    </location>
</feature>
<dbReference type="InterPro" id="IPR025497">
    <property type="entry name" value="PatA-like_N"/>
</dbReference>
<keyword evidence="5" id="KW-1185">Reference proteome</keyword>
<dbReference type="Pfam" id="PF00072">
    <property type="entry name" value="Response_reg"/>
    <property type="match status" value="1"/>
</dbReference>
<protein>
    <recommendedName>
        <fullName evidence="3">Response regulatory domain-containing protein</fullName>
    </recommendedName>
</protein>
<dbReference type="PANTHER" id="PTHR44591">
    <property type="entry name" value="STRESS RESPONSE REGULATOR PROTEIN 1"/>
    <property type="match status" value="1"/>
</dbReference>
<evidence type="ECO:0000313" key="5">
    <source>
        <dbReference type="Proteomes" id="UP001165069"/>
    </source>
</evidence>
<dbReference type="InterPro" id="IPR001789">
    <property type="entry name" value="Sig_transdc_resp-reg_receiver"/>
</dbReference>
<dbReference type="Proteomes" id="UP001165069">
    <property type="component" value="Unassembled WGS sequence"/>
</dbReference>
<proteinExistence type="predicted"/>
<dbReference type="EMBL" id="BSDE01000004">
    <property type="protein sequence ID" value="GLH73724.1"/>
    <property type="molecule type" value="Genomic_DNA"/>
</dbReference>
<comment type="caution">
    <text evidence="4">The sequence shown here is derived from an EMBL/GenBank/DDBJ whole genome shotgun (WGS) entry which is preliminary data.</text>
</comment>
<keyword evidence="1 2" id="KW-0597">Phosphoprotein</keyword>
<evidence type="ECO:0000256" key="2">
    <source>
        <dbReference type="PROSITE-ProRule" id="PRU00169"/>
    </source>
</evidence>
<dbReference type="Pfam" id="PF14332">
    <property type="entry name" value="DUF4388"/>
    <property type="match status" value="1"/>
</dbReference>
<gene>
    <name evidence="4" type="ORF">GETHLI_22260</name>
</gene>
<dbReference type="SUPFAM" id="SSF52172">
    <property type="entry name" value="CheY-like"/>
    <property type="match status" value="1"/>
</dbReference>
<organism evidence="4 5">
    <name type="scientific">Geothrix limicola</name>
    <dbReference type="NCBI Taxonomy" id="2927978"/>
    <lineage>
        <taxon>Bacteria</taxon>
        <taxon>Pseudomonadati</taxon>
        <taxon>Acidobacteriota</taxon>
        <taxon>Holophagae</taxon>
        <taxon>Holophagales</taxon>
        <taxon>Holophagaceae</taxon>
        <taxon>Geothrix</taxon>
    </lineage>
</organism>
<sequence length="244" mass="26815">MSLPSRPRPQSLASTPATKTLLVVEDDRATLSLYRAGLKGLQGFKIIMAENGGQALEMLRNEPVHVLVTDLNMPVMDGFNLIAKASRLYPQIPIIVMTGLEPSQHLNTPLQLGAIRILTKPPRLTLLMDAIRAAAQFEPSGMIRGIGLNSILQLLSWEKKSCTLTVKSDAGMGLLYLKNGEVVHAAYKADEGLPAAYEILTWDRPDIEFVETCRVDQTIDLPLTELLMNAALLTDNRRPEFGEA</sequence>
<dbReference type="SMART" id="SM00448">
    <property type="entry name" value="REC"/>
    <property type="match status" value="1"/>
</dbReference>
<feature type="modified residue" description="4-aspartylphosphate" evidence="2">
    <location>
        <position position="70"/>
    </location>
</feature>
<accession>A0ABQ5QI60</accession>
<name>A0ABQ5QI60_9BACT</name>
<dbReference type="RefSeq" id="WP_285575245.1">
    <property type="nucleotide sequence ID" value="NZ_BSDE01000004.1"/>
</dbReference>
<reference evidence="4 5" key="1">
    <citation type="journal article" date="2023" name="Antonie Van Leeuwenhoek">
        <title>Mesoterricola silvestris gen. nov., sp. nov., Mesoterricola sediminis sp. nov., Geothrix oryzae sp. nov., Geothrix edaphica sp. nov., Geothrix rubra sp. nov., and Geothrix limicola sp. nov., six novel members of Acidobacteriota isolated from soils.</title>
        <authorList>
            <person name="Itoh H."/>
            <person name="Sugisawa Y."/>
            <person name="Mise K."/>
            <person name="Xu Z."/>
            <person name="Kuniyasu M."/>
            <person name="Ushijima N."/>
            <person name="Kawano K."/>
            <person name="Kobayashi E."/>
            <person name="Shiratori Y."/>
            <person name="Masuda Y."/>
            <person name="Senoo K."/>
        </authorList>
    </citation>
    <scope>NUCLEOTIDE SEQUENCE [LARGE SCALE GENOMIC DNA]</scope>
    <source>
        <strain evidence="4 5">Red804</strain>
    </source>
</reference>
<evidence type="ECO:0000256" key="1">
    <source>
        <dbReference type="ARBA" id="ARBA00022553"/>
    </source>
</evidence>
<dbReference type="PROSITE" id="PS50110">
    <property type="entry name" value="RESPONSE_REGULATORY"/>
    <property type="match status" value="1"/>
</dbReference>
<evidence type="ECO:0000259" key="3">
    <source>
        <dbReference type="PROSITE" id="PS50110"/>
    </source>
</evidence>
<dbReference type="PANTHER" id="PTHR44591:SF21">
    <property type="entry name" value="TWO-COMPONENT RESPONSE REGULATOR"/>
    <property type="match status" value="1"/>
</dbReference>
<dbReference type="InterPro" id="IPR011006">
    <property type="entry name" value="CheY-like_superfamily"/>
</dbReference>